<evidence type="ECO:0000256" key="7">
    <source>
        <dbReference type="ARBA" id="ARBA00023136"/>
    </source>
</evidence>
<evidence type="ECO:0000256" key="2">
    <source>
        <dbReference type="ARBA" id="ARBA00022475"/>
    </source>
</evidence>
<evidence type="ECO:0000313" key="12">
    <source>
        <dbReference type="Proteomes" id="UP001642520"/>
    </source>
</evidence>
<evidence type="ECO:0000256" key="4">
    <source>
        <dbReference type="ARBA" id="ARBA00022692"/>
    </source>
</evidence>
<feature type="transmembrane region" description="Helical" evidence="10">
    <location>
        <begin position="178"/>
        <end position="204"/>
    </location>
</feature>
<evidence type="ECO:0000256" key="9">
    <source>
        <dbReference type="ARBA" id="ARBA00023224"/>
    </source>
</evidence>
<keyword evidence="12" id="KW-1185">Reference proteome</keyword>
<sequence>MTSITTINQYLKYGLHVIVTWPGTPLPSLRKFCWTIAMSVLQTYQYGYVISRIESNTLVETLDNLSICMPFCLVFIKLCIIWTHPRILFELLSTMEEECRKYAALDTNNFISKTAQQSFRLTSFMIYIIAVATIFYMFGAIVSQDPNVTSSRSLLLKMDLPFDTSESPIYELVMCLQIIYQATTAYTIAVFNSLLLIVVLHVGCQIDVMCHALREVPYKSKKQLQFFITRHQEIITFADRLEKIFTYMALSQLLSNTLLICCLGYVIVIAIQADDGFVLLIKCVLFYVVICLEIFIYCYAGEYLSTKVIQQQLIVHICSPSKLITDTAYQILWYNLDPNEVRLLILVILRSQKGFTFTFGKFASLSLKSFMAIMKASASYISVLLTMS</sequence>
<evidence type="ECO:0000256" key="6">
    <source>
        <dbReference type="ARBA" id="ARBA00022989"/>
    </source>
</evidence>
<dbReference type="PANTHER" id="PTHR21137">
    <property type="entry name" value="ODORANT RECEPTOR"/>
    <property type="match status" value="1"/>
</dbReference>
<keyword evidence="9 10" id="KW-0807">Transducer</keyword>
<feature type="transmembrane region" description="Helical" evidence="10">
    <location>
        <begin position="277"/>
        <end position="300"/>
    </location>
</feature>
<keyword evidence="3 10" id="KW-0716">Sensory transduction</keyword>
<comment type="caution">
    <text evidence="10">Lacks conserved residue(s) required for the propagation of feature annotation.</text>
</comment>
<protein>
    <recommendedName>
        <fullName evidence="10">Odorant receptor</fullName>
    </recommendedName>
</protein>
<evidence type="ECO:0000256" key="8">
    <source>
        <dbReference type="ARBA" id="ARBA00023170"/>
    </source>
</evidence>
<comment type="similarity">
    <text evidence="10">Belongs to the insect chemoreceptor superfamily. Heteromeric odorant receptor channel (TC 1.A.69) family.</text>
</comment>
<keyword evidence="2" id="KW-1003">Cell membrane</keyword>
<keyword evidence="5 10" id="KW-0552">Olfaction</keyword>
<organism evidence="11 12">
    <name type="scientific">Xylocopa violacea</name>
    <name type="common">Violet carpenter bee</name>
    <name type="synonym">Apis violacea</name>
    <dbReference type="NCBI Taxonomy" id="135666"/>
    <lineage>
        <taxon>Eukaryota</taxon>
        <taxon>Metazoa</taxon>
        <taxon>Ecdysozoa</taxon>
        <taxon>Arthropoda</taxon>
        <taxon>Hexapoda</taxon>
        <taxon>Insecta</taxon>
        <taxon>Pterygota</taxon>
        <taxon>Neoptera</taxon>
        <taxon>Endopterygota</taxon>
        <taxon>Hymenoptera</taxon>
        <taxon>Apocrita</taxon>
        <taxon>Aculeata</taxon>
        <taxon>Apoidea</taxon>
        <taxon>Anthophila</taxon>
        <taxon>Apidae</taxon>
        <taxon>Xylocopa</taxon>
        <taxon>Xylocopa</taxon>
    </lineage>
</organism>
<dbReference type="InterPro" id="IPR004117">
    <property type="entry name" value="7tm6_olfct_rcpt"/>
</dbReference>
<comment type="caution">
    <text evidence="11">The sequence shown here is derived from an EMBL/GenBank/DDBJ whole genome shotgun (WGS) entry which is preliminary data.</text>
</comment>
<evidence type="ECO:0000256" key="3">
    <source>
        <dbReference type="ARBA" id="ARBA00022606"/>
    </source>
</evidence>
<evidence type="ECO:0000256" key="5">
    <source>
        <dbReference type="ARBA" id="ARBA00022725"/>
    </source>
</evidence>
<comment type="subcellular location">
    <subcellularLocation>
        <location evidence="1 10">Cell membrane</location>
        <topology evidence="1 10">Multi-pass membrane protein</topology>
    </subcellularLocation>
</comment>
<dbReference type="Pfam" id="PF02949">
    <property type="entry name" value="7tm_6"/>
    <property type="match status" value="1"/>
</dbReference>
<dbReference type="PANTHER" id="PTHR21137:SF35">
    <property type="entry name" value="ODORANT RECEPTOR 19A-RELATED"/>
    <property type="match status" value="1"/>
</dbReference>
<keyword evidence="4 10" id="KW-0812">Transmembrane</keyword>
<keyword evidence="7 10" id="KW-0472">Membrane</keyword>
<feature type="transmembrane region" description="Helical" evidence="10">
    <location>
        <begin position="121"/>
        <end position="142"/>
    </location>
</feature>
<gene>
    <name evidence="11" type="ORF">XYLVIOL_LOCUS5207</name>
</gene>
<keyword evidence="8 10" id="KW-0675">Receptor</keyword>
<accession>A0ABP1NLA6</accession>
<evidence type="ECO:0000256" key="1">
    <source>
        <dbReference type="ARBA" id="ARBA00004651"/>
    </source>
</evidence>
<proteinExistence type="inferred from homology"/>
<dbReference type="EMBL" id="CAXAJV020001292">
    <property type="protein sequence ID" value="CAL7941814.1"/>
    <property type="molecule type" value="Genomic_DNA"/>
</dbReference>
<keyword evidence="6 10" id="KW-1133">Transmembrane helix</keyword>
<dbReference type="Proteomes" id="UP001642520">
    <property type="component" value="Unassembled WGS sequence"/>
</dbReference>
<name>A0ABP1NLA6_XYLVO</name>
<evidence type="ECO:0000256" key="10">
    <source>
        <dbReference type="RuleBase" id="RU351113"/>
    </source>
</evidence>
<feature type="transmembrane region" description="Helical" evidence="10">
    <location>
        <begin position="253"/>
        <end position="271"/>
    </location>
</feature>
<evidence type="ECO:0000313" key="11">
    <source>
        <dbReference type="EMBL" id="CAL7941814.1"/>
    </source>
</evidence>
<reference evidence="11 12" key="1">
    <citation type="submission" date="2024-08" db="EMBL/GenBank/DDBJ databases">
        <authorList>
            <person name="Will J Nash"/>
            <person name="Angela Man"/>
            <person name="Seanna McTaggart"/>
            <person name="Kendall Baker"/>
            <person name="Tom Barker"/>
            <person name="Leah Catchpole"/>
            <person name="Alex Durrant"/>
            <person name="Karim Gharbi"/>
            <person name="Naomi Irish"/>
            <person name="Gemy Kaithakottil"/>
            <person name="Debby Ku"/>
            <person name="Aaliyah Providence"/>
            <person name="Felix Shaw"/>
            <person name="David Swarbreck"/>
            <person name="Chris Watkins"/>
            <person name="Ann M. McCartney"/>
            <person name="Giulio Formenti"/>
            <person name="Alice Mouton"/>
            <person name="Noel Vella"/>
            <person name="Bjorn M von Reumont"/>
            <person name="Adriana Vella"/>
            <person name="Wilfried Haerty"/>
        </authorList>
    </citation>
    <scope>NUCLEOTIDE SEQUENCE [LARGE SCALE GENOMIC DNA]</scope>
</reference>